<feature type="compositionally biased region" description="Basic residues" evidence="1">
    <location>
        <begin position="83"/>
        <end position="100"/>
    </location>
</feature>
<feature type="region of interest" description="Disordered" evidence="1">
    <location>
        <begin position="40"/>
        <end position="109"/>
    </location>
</feature>
<comment type="caution">
    <text evidence="2">The sequence shown here is derived from an EMBL/GenBank/DDBJ whole genome shotgun (WGS) entry which is preliminary data.</text>
</comment>
<organism evidence="2 3">
    <name type="scientific">Austropuccinia psidii MF-1</name>
    <dbReference type="NCBI Taxonomy" id="1389203"/>
    <lineage>
        <taxon>Eukaryota</taxon>
        <taxon>Fungi</taxon>
        <taxon>Dikarya</taxon>
        <taxon>Basidiomycota</taxon>
        <taxon>Pucciniomycotina</taxon>
        <taxon>Pucciniomycetes</taxon>
        <taxon>Pucciniales</taxon>
        <taxon>Sphaerophragmiaceae</taxon>
        <taxon>Austropuccinia</taxon>
    </lineage>
</organism>
<reference evidence="2" key="1">
    <citation type="submission" date="2021-03" db="EMBL/GenBank/DDBJ databases">
        <title>Draft genome sequence of rust myrtle Austropuccinia psidii MF-1, a brazilian biotype.</title>
        <authorList>
            <person name="Quecine M.C."/>
            <person name="Pachon D.M.R."/>
            <person name="Bonatelli M.L."/>
            <person name="Correr F.H."/>
            <person name="Franceschini L.M."/>
            <person name="Leite T.F."/>
            <person name="Margarido G.R.A."/>
            <person name="Almeida C.A."/>
            <person name="Ferrarezi J.A."/>
            <person name="Labate C.A."/>
        </authorList>
    </citation>
    <scope>NUCLEOTIDE SEQUENCE</scope>
    <source>
        <strain evidence="2">MF-1</strain>
    </source>
</reference>
<gene>
    <name evidence="2" type="ORF">O181_045587</name>
</gene>
<name>A0A9Q3HIV5_9BASI</name>
<evidence type="ECO:0000313" key="3">
    <source>
        <dbReference type="Proteomes" id="UP000765509"/>
    </source>
</evidence>
<keyword evidence="3" id="KW-1185">Reference proteome</keyword>
<evidence type="ECO:0000256" key="1">
    <source>
        <dbReference type="SAM" id="MobiDB-lite"/>
    </source>
</evidence>
<protein>
    <submittedName>
        <fullName evidence="2">Uncharacterized protein</fullName>
    </submittedName>
</protein>
<accession>A0A9Q3HIV5</accession>
<evidence type="ECO:0000313" key="2">
    <source>
        <dbReference type="EMBL" id="MBW0505872.1"/>
    </source>
</evidence>
<dbReference type="Proteomes" id="UP000765509">
    <property type="component" value="Unassembled WGS sequence"/>
</dbReference>
<proteinExistence type="predicted"/>
<sequence length="109" mass="12203">MNSYLKINSFLGQEKTIELLGGWSPLSCKDEVKKITNWLKKQSLSSLNQKKEPKMNPALETEGPVATTSSKPTPEVSKDKPKGPQKKQNGRKKHQGKGKGKANWNRPYP</sequence>
<dbReference type="EMBL" id="AVOT02018750">
    <property type="protein sequence ID" value="MBW0505872.1"/>
    <property type="molecule type" value="Genomic_DNA"/>
</dbReference>
<dbReference type="AlphaFoldDB" id="A0A9Q3HIV5"/>